<reference evidence="1 2" key="1">
    <citation type="submission" date="2021-06" db="EMBL/GenBank/DDBJ databases">
        <authorList>
            <person name="Kallberg Y."/>
            <person name="Tangrot J."/>
            <person name="Rosling A."/>
        </authorList>
    </citation>
    <scope>NUCLEOTIDE SEQUENCE [LARGE SCALE GENOMIC DNA]</scope>
    <source>
        <strain evidence="1 2">120-4 pot B 10/14</strain>
    </source>
</reference>
<evidence type="ECO:0000313" key="1">
    <source>
        <dbReference type="EMBL" id="CAG8577095.1"/>
    </source>
</evidence>
<name>A0ABN7UEJ6_GIGMA</name>
<organism evidence="1 2">
    <name type="scientific">Gigaspora margarita</name>
    <dbReference type="NCBI Taxonomy" id="4874"/>
    <lineage>
        <taxon>Eukaryota</taxon>
        <taxon>Fungi</taxon>
        <taxon>Fungi incertae sedis</taxon>
        <taxon>Mucoromycota</taxon>
        <taxon>Glomeromycotina</taxon>
        <taxon>Glomeromycetes</taxon>
        <taxon>Diversisporales</taxon>
        <taxon>Gigasporaceae</taxon>
        <taxon>Gigaspora</taxon>
    </lineage>
</organism>
<proteinExistence type="predicted"/>
<feature type="non-terminal residue" evidence="1">
    <location>
        <position position="1"/>
    </location>
</feature>
<feature type="non-terminal residue" evidence="1">
    <location>
        <position position="133"/>
    </location>
</feature>
<gene>
    <name evidence="1" type="ORF">GMARGA_LOCUS5767</name>
</gene>
<accession>A0ABN7UEJ6</accession>
<dbReference type="Proteomes" id="UP000789901">
    <property type="component" value="Unassembled WGS sequence"/>
</dbReference>
<sequence length="133" mass="15134">FITMQNNEELSTDLLDSYDVLFFSQTQEASLPDEIVENNNYDSNTDIVELTNKNPINTEKTRRIGKACGSFIQLPLAFSDSTITSYGLIRLFFLQTILITILTNTIEYAQLKYASIVGHSWSSLTLVELKIWL</sequence>
<evidence type="ECO:0000313" key="2">
    <source>
        <dbReference type="Proteomes" id="UP000789901"/>
    </source>
</evidence>
<keyword evidence="2" id="KW-1185">Reference proteome</keyword>
<protein>
    <submittedName>
        <fullName evidence="1">30623_t:CDS:1</fullName>
    </submittedName>
</protein>
<dbReference type="EMBL" id="CAJVQB010002497">
    <property type="protein sequence ID" value="CAG8577095.1"/>
    <property type="molecule type" value="Genomic_DNA"/>
</dbReference>
<comment type="caution">
    <text evidence="1">The sequence shown here is derived from an EMBL/GenBank/DDBJ whole genome shotgun (WGS) entry which is preliminary data.</text>
</comment>